<keyword evidence="4" id="KW-1185">Reference proteome</keyword>
<reference evidence="3 4" key="1">
    <citation type="submission" date="2020-01" db="EMBL/GenBank/DDBJ databases">
        <title>Bacteria diversity of Porities sp.</title>
        <authorList>
            <person name="Wang G."/>
        </authorList>
    </citation>
    <scope>NUCLEOTIDE SEQUENCE [LARGE SCALE GENOMIC DNA]</scope>
    <source>
        <strain evidence="3 4">R33</strain>
    </source>
</reference>
<dbReference type="EMBL" id="WXYO01000009">
    <property type="protein sequence ID" value="NAS14172.1"/>
    <property type="molecule type" value="Genomic_DNA"/>
</dbReference>
<proteinExistence type="predicted"/>
<comment type="caution">
    <text evidence="3">The sequence shown here is derived from an EMBL/GenBank/DDBJ whole genome shotgun (WGS) entry which is preliminary data.</text>
</comment>
<evidence type="ECO:0000313" key="4">
    <source>
        <dbReference type="Proteomes" id="UP000475249"/>
    </source>
</evidence>
<dbReference type="Pfam" id="PF13590">
    <property type="entry name" value="DUF4136"/>
    <property type="match status" value="1"/>
</dbReference>
<organism evidence="3 4">
    <name type="scientific">Poritiphilus flavus</name>
    <dbReference type="NCBI Taxonomy" id="2697053"/>
    <lineage>
        <taxon>Bacteria</taxon>
        <taxon>Pseudomonadati</taxon>
        <taxon>Bacteroidota</taxon>
        <taxon>Flavobacteriia</taxon>
        <taxon>Flavobacteriales</taxon>
        <taxon>Flavobacteriaceae</taxon>
        <taxon>Poritiphilus</taxon>
    </lineage>
</organism>
<name>A0A6L9EHN9_9FLAO</name>
<evidence type="ECO:0000313" key="3">
    <source>
        <dbReference type="EMBL" id="NAS14172.1"/>
    </source>
</evidence>
<feature type="signal peptide" evidence="1">
    <location>
        <begin position="1"/>
        <end position="18"/>
    </location>
</feature>
<dbReference type="RefSeq" id="WP_161437223.1">
    <property type="nucleotide sequence ID" value="NZ_WXYO01000009.1"/>
</dbReference>
<evidence type="ECO:0000256" key="1">
    <source>
        <dbReference type="SAM" id="SignalP"/>
    </source>
</evidence>
<keyword evidence="1" id="KW-0732">Signal</keyword>
<evidence type="ECO:0000259" key="2">
    <source>
        <dbReference type="Pfam" id="PF13590"/>
    </source>
</evidence>
<protein>
    <submittedName>
        <fullName evidence="3">DUF4136 domain-containing protein</fullName>
    </submittedName>
</protein>
<sequence length="174" mass="19521">MRYLTVGFLLIFCLSCTAVRVNYDYDKKTDFTNYTTYNYYPQMDTGLSQLDAKRLLKAVDSTMQMKGILFSEEPDFFINIQSRAFRTPQNSSVGVGVGGTGRNVGGGVSIGLPVGRPNMELEIVFDLVDSQKDELFWQAVSESAFRENASPSVKEQNLRNLVAKVFAKYPPKTK</sequence>
<dbReference type="Gene3D" id="3.30.160.670">
    <property type="match status" value="1"/>
</dbReference>
<feature type="domain" description="DUF4136" evidence="2">
    <location>
        <begin position="21"/>
        <end position="171"/>
    </location>
</feature>
<dbReference type="Proteomes" id="UP000475249">
    <property type="component" value="Unassembled WGS sequence"/>
</dbReference>
<gene>
    <name evidence="3" type="ORF">GTQ38_19335</name>
</gene>
<accession>A0A6L9EHN9</accession>
<dbReference type="InterPro" id="IPR025411">
    <property type="entry name" value="DUF4136"/>
</dbReference>
<feature type="chain" id="PRO_5026902531" evidence="1">
    <location>
        <begin position="19"/>
        <end position="174"/>
    </location>
</feature>
<dbReference type="AlphaFoldDB" id="A0A6L9EHN9"/>